<sequence length="181" mass="20948">MVVKSSSIKTANFMKPFTIIICFILLFIGLSFYFYYKEQMNELAYAEKMEMIYKKMDETAVKAEAVVSSYPIEGSFVNRRGEGMVAGKNNSLQYFQDNGVIEKLEKESEECHDMLYELAEPPERLTEAYSVLLDAHITYKQYIQLALHPQKQSDSFIKKARSLKEELNSRLILAKNRIAQL</sequence>
<keyword evidence="1" id="KW-0812">Transmembrane</keyword>
<dbReference type="AlphaFoldDB" id="A0A6I1FIH6"/>
<evidence type="ECO:0000313" key="3">
    <source>
        <dbReference type="Proteomes" id="UP000429595"/>
    </source>
</evidence>
<comment type="caution">
    <text evidence="2">The sequence shown here is derived from an EMBL/GenBank/DDBJ whole genome shotgun (WGS) entry which is preliminary data.</text>
</comment>
<name>A0A6I1FIH6_9BACI</name>
<proteinExistence type="predicted"/>
<dbReference type="Proteomes" id="UP000429595">
    <property type="component" value="Unassembled WGS sequence"/>
</dbReference>
<keyword evidence="3" id="KW-1185">Reference proteome</keyword>
<accession>A0A6I1FIH6</accession>
<feature type="transmembrane region" description="Helical" evidence="1">
    <location>
        <begin position="17"/>
        <end position="36"/>
    </location>
</feature>
<evidence type="ECO:0000313" key="2">
    <source>
        <dbReference type="EMBL" id="KAB7708200.1"/>
    </source>
</evidence>
<dbReference type="RefSeq" id="WP_152150185.1">
    <property type="nucleotide sequence ID" value="NZ_WEIO01000002.1"/>
</dbReference>
<reference evidence="2 3" key="1">
    <citation type="submission" date="2019-10" db="EMBL/GenBank/DDBJ databases">
        <title>Bacillus aerolatum sp. nov., isolated from bioaerosol of sport playgrounds.</title>
        <authorList>
            <person name="Chen P."/>
            <person name="Zhang G."/>
        </authorList>
    </citation>
    <scope>NUCLEOTIDE SEQUENCE [LARGE SCALE GENOMIC DNA]</scope>
    <source>
        <strain evidence="2 3">CX253</strain>
    </source>
</reference>
<gene>
    <name evidence="2" type="ORF">F9802_05725</name>
</gene>
<organism evidence="2 3">
    <name type="scientific">Bacillus aerolatus</name>
    <dbReference type="NCBI Taxonomy" id="2653354"/>
    <lineage>
        <taxon>Bacteria</taxon>
        <taxon>Bacillati</taxon>
        <taxon>Bacillota</taxon>
        <taxon>Bacilli</taxon>
        <taxon>Bacillales</taxon>
        <taxon>Bacillaceae</taxon>
        <taxon>Bacillus</taxon>
    </lineage>
</organism>
<dbReference type="EMBL" id="WEIO01000002">
    <property type="protein sequence ID" value="KAB7708200.1"/>
    <property type="molecule type" value="Genomic_DNA"/>
</dbReference>
<keyword evidence="1" id="KW-1133">Transmembrane helix</keyword>
<protein>
    <submittedName>
        <fullName evidence="2">Uncharacterized protein</fullName>
    </submittedName>
</protein>
<evidence type="ECO:0000256" key="1">
    <source>
        <dbReference type="SAM" id="Phobius"/>
    </source>
</evidence>
<keyword evidence="1" id="KW-0472">Membrane</keyword>